<protein>
    <submittedName>
        <fullName evidence="2">Uncharacterized protein</fullName>
    </submittedName>
</protein>
<reference evidence="2 3" key="1">
    <citation type="submission" date="2017-11" db="EMBL/GenBank/DDBJ databases">
        <title>De novo assembly and phasing of dikaryotic genomes from two isolates of Puccinia coronata f. sp. avenae, the causal agent of oat crown rust.</title>
        <authorList>
            <person name="Miller M.E."/>
            <person name="Zhang Y."/>
            <person name="Omidvar V."/>
            <person name="Sperschneider J."/>
            <person name="Schwessinger B."/>
            <person name="Raley C."/>
            <person name="Palmer J.M."/>
            <person name="Garnica D."/>
            <person name="Upadhyaya N."/>
            <person name="Rathjen J."/>
            <person name="Taylor J.M."/>
            <person name="Park R.F."/>
            <person name="Dodds P.N."/>
            <person name="Hirsch C.D."/>
            <person name="Kianian S.F."/>
            <person name="Figueroa M."/>
        </authorList>
    </citation>
    <scope>NUCLEOTIDE SEQUENCE [LARGE SCALE GENOMIC DNA]</scope>
    <source>
        <strain evidence="2">12SD80</strain>
    </source>
</reference>
<evidence type="ECO:0000313" key="2">
    <source>
        <dbReference type="EMBL" id="PLW15948.1"/>
    </source>
</evidence>
<organism evidence="2 3">
    <name type="scientific">Puccinia coronata f. sp. avenae</name>
    <dbReference type="NCBI Taxonomy" id="200324"/>
    <lineage>
        <taxon>Eukaryota</taxon>
        <taxon>Fungi</taxon>
        <taxon>Dikarya</taxon>
        <taxon>Basidiomycota</taxon>
        <taxon>Pucciniomycotina</taxon>
        <taxon>Pucciniomycetes</taxon>
        <taxon>Pucciniales</taxon>
        <taxon>Pucciniaceae</taxon>
        <taxon>Puccinia</taxon>
    </lineage>
</organism>
<evidence type="ECO:0000313" key="3">
    <source>
        <dbReference type="Proteomes" id="UP000235392"/>
    </source>
</evidence>
<dbReference type="EMBL" id="PGCI01000784">
    <property type="protein sequence ID" value="PLW15948.1"/>
    <property type="molecule type" value="Genomic_DNA"/>
</dbReference>
<proteinExistence type="predicted"/>
<feature type="region of interest" description="Disordered" evidence="1">
    <location>
        <begin position="67"/>
        <end position="123"/>
    </location>
</feature>
<name>A0A2N5SRR8_9BASI</name>
<dbReference type="AlphaFoldDB" id="A0A2N5SRR8"/>
<dbReference type="Proteomes" id="UP000235392">
    <property type="component" value="Unassembled WGS sequence"/>
</dbReference>
<accession>A0A2N5SRR8</accession>
<gene>
    <name evidence="2" type="ORF">PCASD_18999</name>
</gene>
<evidence type="ECO:0000256" key="1">
    <source>
        <dbReference type="SAM" id="MobiDB-lite"/>
    </source>
</evidence>
<sequence length="123" mass="13508">MPLVVPGFQQRPDNLAVDPTSPRFQGRPKNPTVLGASLISSIAPLVYFMTGPTSNIGNAKSTVRSCTYSTRKQNSPITKPTSSPEENVRRRRLHAYFKAPLTNHSSVSLKEPPENAQRKSMSS</sequence>
<comment type="caution">
    <text evidence="2">The sequence shown here is derived from an EMBL/GenBank/DDBJ whole genome shotgun (WGS) entry which is preliminary data.</text>
</comment>
<feature type="compositionally biased region" description="Polar residues" evidence="1">
    <location>
        <begin position="67"/>
        <end position="85"/>
    </location>
</feature>